<evidence type="ECO:0000256" key="10">
    <source>
        <dbReference type="PROSITE-ProRule" id="PRU01384"/>
    </source>
</evidence>
<dbReference type="GO" id="GO:0003677">
    <property type="term" value="F:DNA binding"/>
    <property type="evidence" value="ECO:0007669"/>
    <property type="project" value="UniProtKB-UniRule"/>
</dbReference>
<dbReference type="PANTHER" id="PTHR10169">
    <property type="entry name" value="DNA TOPOISOMERASE/GYRASE"/>
    <property type="match status" value="1"/>
</dbReference>
<keyword evidence="8 10" id="KW-0238">DNA-binding</keyword>
<dbReference type="InterPro" id="IPR002205">
    <property type="entry name" value="Topo_IIA_dom_A"/>
</dbReference>
<dbReference type="GO" id="GO:0005634">
    <property type="term" value="C:nucleus"/>
    <property type="evidence" value="ECO:0007669"/>
    <property type="project" value="TreeGrafter"/>
</dbReference>
<keyword evidence="5" id="KW-0547">Nucleotide-binding</keyword>
<comment type="similarity">
    <text evidence="3">Belongs to the type II topoisomerase family.</text>
</comment>
<feature type="compositionally biased region" description="Low complexity" evidence="11">
    <location>
        <begin position="336"/>
        <end position="364"/>
    </location>
</feature>
<keyword evidence="9 10" id="KW-0413">Isomerase</keyword>
<evidence type="ECO:0000256" key="2">
    <source>
        <dbReference type="ARBA" id="ARBA00001946"/>
    </source>
</evidence>
<gene>
    <name evidence="13" type="ORF">POCULU_LOCUS7025</name>
</gene>
<dbReference type="InterPro" id="IPR013758">
    <property type="entry name" value="Topo_IIA_A/C_ab"/>
</dbReference>
<dbReference type="AlphaFoldDB" id="A0A9N9C9J9"/>
<dbReference type="SMART" id="SM00434">
    <property type="entry name" value="TOP4c"/>
    <property type="match status" value="1"/>
</dbReference>
<evidence type="ECO:0000256" key="9">
    <source>
        <dbReference type="ARBA" id="ARBA00023235"/>
    </source>
</evidence>
<dbReference type="Gene3D" id="1.10.268.10">
    <property type="entry name" value="Topoisomerase, domain 3"/>
    <property type="match status" value="1"/>
</dbReference>
<dbReference type="FunFam" id="3.30.1360.40:FF:000003">
    <property type="entry name" value="DNA topoisomerase 2"/>
    <property type="match status" value="1"/>
</dbReference>
<evidence type="ECO:0000256" key="7">
    <source>
        <dbReference type="ARBA" id="ARBA00023029"/>
    </source>
</evidence>
<dbReference type="PANTHER" id="PTHR10169:SF38">
    <property type="entry name" value="DNA TOPOISOMERASE 2"/>
    <property type="match status" value="1"/>
</dbReference>
<feature type="compositionally biased region" description="Polar residues" evidence="11">
    <location>
        <begin position="440"/>
        <end position="454"/>
    </location>
</feature>
<evidence type="ECO:0000259" key="12">
    <source>
        <dbReference type="PROSITE" id="PS52040"/>
    </source>
</evidence>
<evidence type="ECO:0000256" key="11">
    <source>
        <dbReference type="SAM" id="MobiDB-lite"/>
    </source>
</evidence>
<dbReference type="GO" id="GO:0000712">
    <property type="term" value="P:resolution of meiotic recombination intermediates"/>
    <property type="evidence" value="ECO:0007669"/>
    <property type="project" value="TreeGrafter"/>
</dbReference>
<keyword evidence="14" id="KW-1185">Reference proteome</keyword>
<comment type="cofactor">
    <cofactor evidence="2">
        <name>Mg(2+)</name>
        <dbReference type="ChEBI" id="CHEBI:18420"/>
    </cofactor>
</comment>
<feature type="region of interest" description="Disordered" evidence="11">
    <location>
        <begin position="323"/>
        <end position="390"/>
    </location>
</feature>
<evidence type="ECO:0000256" key="5">
    <source>
        <dbReference type="ARBA" id="ARBA00022741"/>
    </source>
</evidence>
<evidence type="ECO:0000313" key="14">
    <source>
        <dbReference type="Proteomes" id="UP000789572"/>
    </source>
</evidence>
<feature type="domain" description="Topo IIA-type catalytic" evidence="12">
    <location>
        <begin position="1"/>
        <end position="309"/>
    </location>
</feature>
<dbReference type="GO" id="GO:0000819">
    <property type="term" value="P:sister chromatid segregation"/>
    <property type="evidence" value="ECO:0007669"/>
    <property type="project" value="TreeGrafter"/>
</dbReference>
<name>A0A9N9C9J9_9GLOM</name>
<reference evidence="13" key="1">
    <citation type="submission" date="2021-06" db="EMBL/GenBank/DDBJ databases">
        <authorList>
            <person name="Kallberg Y."/>
            <person name="Tangrot J."/>
            <person name="Rosling A."/>
        </authorList>
    </citation>
    <scope>NUCLEOTIDE SEQUENCE</scope>
    <source>
        <strain evidence="13">IA702</strain>
    </source>
</reference>
<dbReference type="Gene3D" id="3.30.1360.40">
    <property type="match status" value="1"/>
</dbReference>
<dbReference type="EMBL" id="CAJVPJ010001460">
    <property type="protein sequence ID" value="CAG8592037.1"/>
    <property type="molecule type" value="Genomic_DNA"/>
</dbReference>
<comment type="caution">
    <text evidence="13">The sequence shown here is derived from an EMBL/GenBank/DDBJ whole genome shotgun (WGS) entry which is preliminary data.</text>
</comment>
<dbReference type="InterPro" id="IPR050634">
    <property type="entry name" value="DNA_Topoisomerase_II"/>
</dbReference>
<evidence type="ECO:0000256" key="6">
    <source>
        <dbReference type="ARBA" id="ARBA00022840"/>
    </source>
</evidence>
<dbReference type="InterPro" id="IPR001154">
    <property type="entry name" value="TopoII_euk"/>
</dbReference>
<organism evidence="13 14">
    <name type="scientific">Paraglomus occultum</name>
    <dbReference type="NCBI Taxonomy" id="144539"/>
    <lineage>
        <taxon>Eukaryota</taxon>
        <taxon>Fungi</taxon>
        <taxon>Fungi incertae sedis</taxon>
        <taxon>Mucoromycota</taxon>
        <taxon>Glomeromycotina</taxon>
        <taxon>Glomeromycetes</taxon>
        <taxon>Paraglomerales</taxon>
        <taxon>Paraglomeraceae</taxon>
        <taxon>Paraglomus</taxon>
    </lineage>
</organism>
<dbReference type="PROSITE" id="PS52040">
    <property type="entry name" value="TOPO_IIA"/>
    <property type="match status" value="1"/>
</dbReference>
<dbReference type="PRINTS" id="PR01158">
    <property type="entry name" value="TOPISMRASEII"/>
</dbReference>
<protein>
    <recommendedName>
        <fullName evidence="4">DNA topoisomerase (ATP-hydrolyzing)</fullName>
        <ecNumber evidence="4">5.6.2.2</ecNumber>
    </recommendedName>
</protein>
<evidence type="ECO:0000256" key="3">
    <source>
        <dbReference type="ARBA" id="ARBA00011080"/>
    </source>
</evidence>
<dbReference type="GO" id="GO:0005524">
    <property type="term" value="F:ATP binding"/>
    <property type="evidence" value="ECO:0007669"/>
    <property type="project" value="UniProtKB-KW"/>
</dbReference>
<feature type="region of interest" description="Disordered" evidence="11">
    <location>
        <begin position="432"/>
        <end position="460"/>
    </location>
</feature>
<dbReference type="SUPFAM" id="SSF56719">
    <property type="entry name" value="Type II DNA topoisomerase"/>
    <property type="match status" value="1"/>
</dbReference>
<dbReference type="GO" id="GO:0006265">
    <property type="term" value="P:DNA topological change"/>
    <property type="evidence" value="ECO:0007669"/>
    <property type="project" value="UniProtKB-UniRule"/>
</dbReference>
<evidence type="ECO:0000256" key="8">
    <source>
        <dbReference type="ARBA" id="ARBA00023125"/>
    </source>
</evidence>
<dbReference type="InterPro" id="IPR013760">
    <property type="entry name" value="Topo_IIA-like_dom_sf"/>
</dbReference>
<dbReference type="Proteomes" id="UP000789572">
    <property type="component" value="Unassembled WGS sequence"/>
</dbReference>
<accession>A0A9N9C9J9</accession>
<keyword evidence="6" id="KW-0067">ATP-binding</keyword>
<dbReference type="GO" id="GO:0003918">
    <property type="term" value="F:DNA topoisomerase type II (double strand cut, ATP-hydrolyzing) activity"/>
    <property type="evidence" value="ECO:0007669"/>
    <property type="project" value="UniProtKB-EC"/>
</dbReference>
<dbReference type="InterPro" id="IPR013757">
    <property type="entry name" value="Topo_IIA_A_a_sf"/>
</dbReference>
<dbReference type="Pfam" id="PF00521">
    <property type="entry name" value="DNA_topoisoIV"/>
    <property type="match status" value="1"/>
</dbReference>
<evidence type="ECO:0000313" key="13">
    <source>
        <dbReference type="EMBL" id="CAG8592037.1"/>
    </source>
</evidence>
<evidence type="ECO:0000256" key="1">
    <source>
        <dbReference type="ARBA" id="ARBA00000185"/>
    </source>
</evidence>
<dbReference type="Gene3D" id="3.90.199.10">
    <property type="entry name" value="Topoisomerase II, domain 5"/>
    <property type="match status" value="1"/>
</dbReference>
<feature type="active site" description="O-(5'-phospho-DNA)-tyrosine intermediate" evidence="10">
    <location>
        <position position="1"/>
    </location>
</feature>
<comment type="catalytic activity">
    <reaction evidence="1 10">
        <text>ATP-dependent breakage, passage and rejoining of double-stranded DNA.</text>
        <dbReference type="EC" id="5.6.2.2"/>
    </reaction>
</comment>
<proteinExistence type="inferred from homology"/>
<dbReference type="EC" id="5.6.2.2" evidence="4"/>
<feature type="non-terminal residue" evidence="13">
    <location>
        <position position="460"/>
    </location>
</feature>
<dbReference type="OrthoDB" id="424831at2759"/>
<keyword evidence="7 10" id="KW-0799">Topoisomerase</keyword>
<evidence type="ECO:0000256" key="4">
    <source>
        <dbReference type="ARBA" id="ARBA00012895"/>
    </source>
</evidence>
<sequence length="460" mass="52869">YLPILPMVLVNGAEGIGTGWSCKLPNYNPEDIVNNLLRRMRGEEYEKMHPWYNGFKGEIIEESEGSYKVTGIIEQIDSTTLEITELPIGVWTQNYKEQLEEFMTGEKGKKDPFIKDYKEYHTDTSVHFVVTLTEENMDKVVEEGLESKFKLTKSFKTTNMVLFDSKLKIKKYDTINQIMDDFYQLRLDYYEKRKEWLVSEMRKACEQLENKVRFVTEIIEGKLIIQNRKRNVIIHTLKERGYKDVNASDEDNSSETANNADGFGYLLNMSLWHLTWEKVEQLKKDRDGKQNELDILRSKSPQDLWKEDLEDFMVAWKEMCAKVENSSSNKSKKPTKSSSTKRAPPKKSASAKEVAPKKSAPAKEVAPKKKPTPTKEVIPPKKKPSKVILLSDSDDDFCPRAVSSDEEYIPYKKRTTKKAAASTSSTVFAASVDESLEPKPTQTRKSGRAKSTQYYFGESD</sequence>